<protein>
    <submittedName>
        <fullName evidence="1">Uncharacterized protein</fullName>
    </submittedName>
</protein>
<accession>A0ABW3JQX7</accession>
<reference evidence="2" key="1">
    <citation type="journal article" date="2019" name="Int. J. Syst. Evol. Microbiol.">
        <title>The Global Catalogue of Microorganisms (GCM) 10K type strain sequencing project: providing services to taxonomists for standard genome sequencing and annotation.</title>
        <authorList>
            <consortium name="The Broad Institute Genomics Platform"/>
            <consortium name="The Broad Institute Genome Sequencing Center for Infectious Disease"/>
            <person name="Wu L."/>
            <person name="Ma J."/>
        </authorList>
    </citation>
    <scope>NUCLEOTIDE SEQUENCE [LARGE SCALE GENOMIC DNA]</scope>
    <source>
        <strain evidence="2">CCUG 60527</strain>
    </source>
</reference>
<dbReference type="EMBL" id="JBHTJR010000039">
    <property type="protein sequence ID" value="MFD0992887.1"/>
    <property type="molecule type" value="Genomic_DNA"/>
</dbReference>
<name>A0ABW3JQX7_9FLAO</name>
<evidence type="ECO:0000313" key="2">
    <source>
        <dbReference type="Proteomes" id="UP001597062"/>
    </source>
</evidence>
<dbReference type="RefSeq" id="WP_386106616.1">
    <property type="nucleotide sequence ID" value="NZ_JBHTJR010000039.1"/>
</dbReference>
<organism evidence="1 2">
    <name type="scientific">Tenacibaculum geojense</name>
    <dbReference type="NCBI Taxonomy" id="915352"/>
    <lineage>
        <taxon>Bacteria</taxon>
        <taxon>Pseudomonadati</taxon>
        <taxon>Bacteroidota</taxon>
        <taxon>Flavobacteriia</taxon>
        <taxon>Flavobacteriales</taxon>
        <taxon>Flavobacteriaceae</taxon>
        <taxon>Tenacibaculum</taxon>
    </lineage>
</organism>
<dbReference type="Proteomes" id="UP001597062">
    <property type="component" value="Unassembled WGS sequence"/>
</dbReference>
<gene>
    <name evidence="1" type="ORF">ACFQ1U_06690</name>
</gene>
<sequence>MNDICLAINAIKESDIVSLFEMLEVVKEEYKLCINKNTLQVYFCEKDNIEKLCSDEKEYNIKVYESEIREKNKFSIIDKLENKYGKCIP</sequence>
<comment type="caution">
    <text evidence="1">The sequence shown here is derived from an EMBL/GenBank/DDBJ whole genome shotgun (WGS) entry which is preliminary data.</text>
</comment>
<proteinExistence type="predicted"/>
<keyword evidence="2" id="KW-1185">Reference proteome</keyword>
<evidence type="ECO:0000313" key="1">
    <source>
        <dbReference type="EMBL" id="MFD0992887.1"/>
    </source>
</evidence>